<dbReference type="RefSeq" id="WP_097536747.1">
    <property type="nucleotide sequence ID" value="NZ_JAVLSC010000011.1"/>
</dbReference>
<dbReference type="Proteomes" id="UP000219914">
    <property type="component" value="Unassembled WGS sequence"/>
</dbReference>
<dbReference type="EMBL" id="NWSY01000023">
    <property type="protein sequence ID" value="PDT20763.1"/>
    <property type="molecule type" value="Genomic_DNA"/>
</dbReference>
<protein>
    <submittedName>
        <fullName evidence="1">Uncharacterized protein</fullName>
    </submittedName>
</protein>
<reference evidence="1 2" key="1">
    <citation type="submission" date="2017-09" db="EMBL/GenBank/DDBJ databases">
        <title>Comparative genomics of rhizobia isolated from Phaseolus vulgaris in China.</title>
        <authorList>
            <person name="Tong W."/>
        </authorList>
    </citation>
    <scope>NUCLEOTIDE SEQUENCE [LARGE SCALE GENOMIC DNA]</scope>
    <source>
        <strain evidence="1 2">FH14</strain>
    </source>
</reference>
<organism evidence="1 2">
    <name type="scientific">Rhizobium hidalgonense</name>
    <dbReference type="NCBI Taxonomy" id="1538159"/>
    <lineage>
        <taxon>Bacteria</taxon>
        <taxon>Pseudomonadati</taxon>
        <taxon>Pseudomonadota</taxon>
        <taxon>Alphaproteobacteria</taxon>
        <taxon>Hyphomicrobiales</taxon>
        <taxon>Rhizobiaceae</taxon>
        <taxon>Rhizobium/Agrobacterium group</taxon>
        <taxon>Rhizobium</taxon>
    </lineage>
</organism>
<name>A0ABX4JPB3_9HYPH</name>
<keyword evidence="2" id="KW-1185">Reference proteome</keyword>
<comment type="caution">
    <text evidence="1">The sequence shown here is derived from an EMBL/GenBank/DDBJ whole genome shotgun (WGS) entry which is preliminary data.</text>
</comment>
<accession>A0ABX4JPB3</accession>
<gene>
    <name evidence="1" type="ORF">CO674_26495</name>
</gene>
<proteinExistence type="predicted"/>
<evidence type="ECO:0000313" key="1">
    <source>
        <dbReference type="EMBL" id="PDT20763.1"/>
    </source>
</evidence>
<sequence length="135" mass="15550">MTLLKDLRGISIMLSDGEFFRELVQRLVSLGYFSSDEVDTLLDEFGGLQRAIRLRHYISAAEILAWNMAEKSSAQDMCSFLQEYNGLMAEHGDFMYYFVQAIVDQMSAMGNDVRPIIGVSPERYQQFLKRRFLGE</sequence>
<evidence type="ECO:0000313" key="2">
    <source>
        <dbReference type="Proteomes" id="UP000219914"/>
    </source>
</evidence>